<protein>
    <submittedName>
        <fullName evidence="1">Uncharacterized protein</fullName>
    </submittedName>
</protein>
<dbReference type="EMBL" id="SMOL01000402">
    <property type="protein sequence ID" value="KAB2614662.1"/>
    <property type="molecule type" value="Genomic_DNA"/>
</dbReference>
<dbReference type="Proteomes" id="UP000327157">
    <property type="component" value="Chromosome 3"/>
</dbReference>
<reference evidence="2" key="2">
    <citation type="submission" date="2019-10" db="EMBL/GenBank/DDBJ databases">
        <title>A de novo genome assembly of a pear dwarfing rootstock.</title>
        <authorList>
            <person name="Wang F."/>
            <person name="Wang J."/>
            <person name="Li S."/>
            <person name="Zhang Y."/>
            <person name="Fang M."/>
            <person name="Ma L."/>
            <person name="Zhao Y."/>
            <person name="Jiang S."/>
        </authorList>
    </citation>
    <scope>NUCLEOTIDE SEQUENCE [LARGE SCALE GENOMIC DNA]</scope>
</reference>
<organism evidence="1 2">
    <name type="scientific">Pyrus ussuriensis x Pyrus communis</name>
    <dbReference type="NCBI Taxonomy" id="2448454"/>
    <lineage>
        <taxon>Eukaryota</taxon>
        <taxon>Viridiplantae</taxon>
        <taxon>Streptophyta</taxon>
        <taxon>Embryophyta</taxon>
        <taxon>Tracheophyta</taxon>
        <taxon>Spermatophyta</taxon>
        <taxon>Magnoliopsida</taxon>
        <taxon>eudicotyledons</taxon>
        <taxon>Gunneridae</taxon>
        <taxon>Pentapetalae</taxon>
        <taxon>rosids</taxon>
        <taxon>fabids</taxon>
        <taxon>Rosales</taxon>
        <taxon>Rosaceae</taxon>
        <taxon>Amygdaloideae</taxon>
        <taxon>Maleae</taxon>
        <taxon>Pyrus</taxon>
    </lineage>
</organism>
<name>A0A5N5GM32_9ROSA</name>
<sequence length="253" mass="27180">MIAFPATSAFFSSSSSRSFHLQLTLTISLGIIQRGAAVLDPANSIPGSVVACVVSFFLGARPILSLQLSPSGVSSGNDASMVGASFLITAMLGCSSTKVSLEQNVARAFTYLLIVSRIYSNTTCLKLVISFSAIMGDGAMVLSFTAKLPWTWLRTKFESPLTRIFLASISLAVERPVMKASYSTTLFEHEKLSLKAMAVAWLSRLTSTMPAFHFVVVEEPSKCMTHSSSPTVAATISGTKDFLRNGGLFFFEE</sequence>
<comment type="caution">
    <text evidence="1">The sequence shown here is derived from an EMBL/GenBank/DDBJ whole genome shotgun (WGS) entry which is preliminary data.</text>
</comment>
<reference evidence="1 2" key="3">
    <citation type="submission" date="2019-11" db="EMBL/GenBank/DDBJ databases">
        <title>A de novo genome assembly of a pear dwarfing rootstock.</title>
        <authorList>
            <person name="Wang F."/>
            <person name="Wang J."/>
            <person name="Li S."/>
            <person name="Zhang Y."/>
            <person name="Fang M."/>
            <person name="Ma L."/>
            <person name="Zhao Y."/>
            <person name="Jiang S."/>
        </authorList>
    </citation>
    <scope>NUCLEOTIDE SEQUENCE [LARGE SCALE GENOMIC DNA]</scope>
    <source>
        <strain evidence="1">S2</strain>
        <tissue evidence="1">Leaf</tissue>
    </source>
</reference>
<evidence type="ECO:0000313" key="2">
    <source>
        <dbReference type="Proteomes" id="UP000327157"/>
    </source>
</evidence>
<keyword evidence="2" id="KW-1185">Reference proteome</keyword>
<proteinExistence type="predicted"/>
<reference evidence="1 2" key="1">
    <citation type="submission" date="2019-09" db="EMBL/GenBank/DDBJ databases">
        <authorList>
            <person name="Ou C."/>
        </authorList>
    </citation>
    <scope>NUCLEOTIDE SEQUENCE [LARGE SCALE GENOMIC DNA]</scope>
    <source>
        <strain evidence="1">S2</strain>
        <tissue evidence="1">Leaf</tissue>
    </source>
</reference>
<gene>
    <name evidence="1" type="ORF">D8674_021250</name>
</gene>
<accession>A0A5N5GM32</accession>
<dbReference type="AlphaFoldDB" id="A0A5N5GM32"/>
<evidence type="ECO:0000313" key="1">
    <source>
        <dbReference type="EMBL" id="KAB2614662.1"/>
    </source>
</evidence>